<dbReference type="WormBase" id="T07C4.12">
    <property type="protein sequence ID" value="CE40267"/>
    <property type="gene ID" value="WBGene00044891"/>
</dbReference>
<dbReference type="PeptideAtlas" id="Q14V34"/>
<keyword evidence="3" id="KW-1185">Reference proteome</keyword>
<dbReference type="InParanoid" id="Q14V34"/>
<dbReference type="Bgee" id="WBGene00044891">
    <property type="expression patterns" value="Expressed in embryo and 3 other cell types or tissues"/>
</dbReference>
<reference evidence="2 3" key="1">
    <citation type="journal article" date="1998" name="Science">
        <title>Genome sequence of the nematode C. elegans: a platform for investigating biology.</title>
        <authorList>
            <consortium name="The C. elegans sequencing consortium"/>
            <person name="Sulson J.E."/>
            <person name="Waterston R."/>
        </authorList>
    </citation>
    <scope>NUCLEOTIDE SEQUENCE [LARGE SCALE GENOMIC DNA]</scope>
    <source>
        <strain evidence="2 3">Bristol N2</strain>
    </source>
</reference>
<organism evidence="2 3">
    <name type="scientific">Caenorhabditis elegans</name>
    <dbReference type="NCBI Taxonomy" id="6239"/>
    <lineage>
        <taxon>Eukaryota</taxon>
        <taxon>Metazoa</taxon>
        <taxon>Ecdysozoa</taxon>
        <taxon>Nematoda</taxon>
        <taxon>Chromadorea</taxon>
        <taxon>Rhabditida</taxon>
        <taxon>Rhabditina</taxon>
        <taxon>Rhabditomorpha</taxon>
        <taxon>Rhabditoidea</taxon>
        <taxon>Rhabditidae</taxon>
        <taxon>Peloderinae</taxon>
        <taxon>Caenorhabditis</taxon>
    </lineage>
</organism>
<name>Q14V34_CAEEL</name>
<dbReference type="AGR" id="WB:WBGene00044891"/>
<dbReference type="Pfam" id="PF07258">
    <property type="entry name" value="COMM_domain"/>
    <property type="match status" value="1"/>
</dbReference>
<dbReference type="eggNOG" id="KOG2131">
    <property type="taxonomic scope" value="Eukaryota"/>
</dbReference>
<dbReference type="SMR" id="Q14V34"/>
<protein>
    <submittedName>
        <fullName evidence="2">COMM domain-containing protein</fullName>
    </submittedName>
</protein>
<feature type="domain" description="COMM" evidence="1">
    <location>
        <begin position="81"/>
        <end position="144"/>
    </location>
</feature>
<dbReference type="UCSC" id="T07C4.12">
    <property type="organism name" value="c. elegans"/>
</dbReference>
<evidence type="ECO:0000313" key="2">
    <source>
        <dbReference type="EMBL" id="CAK55174.1"/>
    </source>
</evidence>
<dbReference type="AlphaFoldDB" id="Q14V34"/>
<proteinExistence type="evidence at protein level"/>
<dbReference type="HOGENOM" id="CLU_1827081_0_0_1"/>
<dbReference type="Proteomes" id="UP000001940">
    <property type="component" value="Chromosome III"/>
</dbReference>
<sequence length="144" mass="16257">MLSEEQLATLYDCATTSTRLPNDFADDQEDLKNIIRYGELFKACHAINSTDFIQKSEDLKDEEKVALERIVEQKLAESAKNEKDIAWNVNIVVANSYVAKSLRPVINIQMPTVGGDTNFEFDIDSFAQFRQQLAQAVLAVNPQE</sequence>
<dbReference type="PROSITE" id="PS51269">
    <property type="entry name" value="COMM"/>
    <property type="match status" value="1"/>
</dbReference>
<dbReference type="OrthoDB" id="5793899at2759"/>
<accession>Q14V34</accession>
<dbReference type="InterPro" id="IPR017920">
    <property type="entry name" value="COMM"/>
</dbReference>
<evidence type="ECO:0000313" key="3">
    <source>
        <dbReference type="Proteomes" id="UP000001940"/>
    </source>
</evidence>
<dbReference type="EMBL" id="BX284603">
    <property type="protein sequence ID" value="CAK55174.1"/>
    <property type="molecule type" value="Genomic_DNA"/>
</dbReference>
<evidence type="ECO:0007829" key="5">
    <source>
        <dbReference type="PeptideAtlas" id="Q14V34"/>
    </source>
</evidence>
<gene>
    <name evidence="2" type="ORF">CELE_T07C4.12</name>
    <name evidence="2 4" type="ORF">T07C4.12</name>
</gene>
<evidence type="ECO:0000313" key="4">
    <source>
        <dbReference type="WormBase" id="T07C4.12"/>
    </source>
</evidence>
<dbReference type="PaxDb" id="6239-T07C4.12"/>
<keyword evidence="5" id="KW-1267">Proteomics identification</keyword>
<evidence type="ECO:0000259" key="1">
    <source>
        <dbReference type="PROSITE" id="PS51269"/>
    </source>
</evidence>